<feature type="signal peptide" evidence="12">
    <location>
        <begin position="1"/>
        <end position="17"/>
    </location>
</feature>
<dbReference type="Proteomes" id="UP000242814">
    <property type="component" value="Unassembled WGS sequence"/>
</dbReference>
<dbReference type="AlphaFoldDB" id="A0A1D2J5H6"/>
<dbReference type="GO" id="GO:0006506">
    <property type="term" value="P:GPI anchor biosynthetic process"/>
    <property type="evidence" value="ECO:0007669"/>
    <property type="project" value="UniProtKB-KW"/>
</dbReference>
<evidence type="ECO:0000256" key="3">
    <source>
        <dbReference type="ARBA" id="ARBA00022502"/>
    </source>
</evidence>
<evidence type="ECO:0000256" key="6">
    <source>
        <dbReference type="ARBA" id="ARBA00022692"/>
    </source>
</evidence>
<accession>A0A1D2J5H6</accession>
<keyword evidence="5" id="KW-0808">Transferase</keyword>
<feature type="chain" id="PRO_5008902261" description="Mannosyltransferase" evidence="12">
    <location>
        <begin position="18"/>
        <end position="591"/>
    </location>
</feature>
<comment type="caution">
    <text evidence="11">Lacks conserved residue(s) required for the propagation of feature annotation.</text>
</comment>
<evidence type="ECO:0000313" key="14">
    <source>
        <dbReference type="Proteomes" id="UP000242814"/>
    </source>
</evidence>
<dbReference type="EC" id="2.4.1.-" evidence="11"/>
<evidence type="ECO:0000313" key="13">
    <source>
        <dbReference type="EMBL" id="ODH13530.1"/>
    </source>
</evidence>
<keyword evidence="7 11" id="KW-0256">Endoplasmic reticulum</keyword>
<comment type="subcellular location">
    <subcellularLocation>
        <location evidence="1 11">Endoplasmic reticulum membrane</location>
        <topology evidence="1 11">Multi-pass membrane protein</topology>
    </subcellularLocation>
</comment>
<evidence type="ECO:0000256" key="1">
    <source>
        <dbReference type="ARBA" id="ARBA00004477"/>
    </source>
</evidence>
<evidence type="ECO:0000256" key="5">
    <source>
        <dbReference type="ARBA" id="ARBA00022679"/>
    </source>
</evidence>
<dbReference type="EMBL" id="LZYO01000468">
    <property type="protein sequence ID" value="ODH13530.1"/>
    <property type="molecule type" value="Genomic_DNA"/>
</dbReference>
<dbReference type="GO" id="GO:0005789">
    <property type="term" value="C:endoplasmic reticulum membrane"/>
    <property type="evidence" value="ECO:0007669"/>
    <property type="project" value="UniProtKB-SubCell"/>
</dbReference>
<keyword evidence="4 11" id="KW-0328">Glycosyltransferase</keyword>
<evidence type="ECO:0000256" key="2">
    <source>
        <dbReference type="ARBA" id="ARBA00004687"/>
    </source>
</evidence>
<dbReference type="Pfam" id="PF03901">
    <property type="entry name" value="Glyco_transf_22"/>
    <property type="match status" value="1"/>
</dbReference>
<organism evidence="13 14">
    <name type="scientific">Paracoccidioides brasiliensis</name>
    <dbReference type="NCBI Taxonomy" id="121759"/>
    <lineage>
        <taxon>Eukaryota</taxon>
        <taxon>Fungi</taxon>
        <taxon>Dikarya</taxon>
        <taxon>Ascomycota</taxon>
        <taxon>Pezizomycotina</taxon>
        <taxon>Eurotiomycetes</taxon>
        <taxon>Eurotiomycetidae</taxon>
        <taxon>Onygenales</taxon>
        <taxon>Ajellomycetaceae</taxon>
        <taxon>Paracoccidioides</taxon>
    </lineage>
</organism>
<sequence length="591" mass="66169">MWRRTYLLLLLVRVYFAFSPSYIHPDENFQGPEVFAGQVFSYPSHRTWEFTSDHPIRSVFPLWIVYGLPMTLLKWLWAEAGTGSTPTDLIYYVLRGGMFLLSFVLEDWAMHELVSSPRHRRQAVVLVASSYVTWTYQSHTFSNSLETLLVAWGLVLIQRILENKQHSSIFACAILSFVLVTGVFNRITFPAFVLIPGLKLVPHFLNKPLSLLAVITFVFISCLIAISIDTAFYSASPTSLTSILRKPIITPLNNLLYNSTTSNLANHGLHPRYTHVLINLPQLLGPIYLLLFYSFKSPSTSYFSLRNLRAISSLSATAILSIFPHQESRFLIPCIPLLLTCFHPPRSRLFLISWVLFNAALGTLMGIYHQGGVIPVQLQIPTILANSTAPPPHSLARNTGSPPMPNGTATVFWWKTYSPPTWLLGDLSVSNATGVPPLSFSNISTVDLMGIPGLDMMQRLEQAVPKCEQWHSSPTQKREQEHAQNSIGTHKVAINYDNPVLLVAPNSNTFLDKYVNNYGSGHADTTTDTATDRIADPQSLQLLLLWSHARHVSLDDMDFGEDGVIATLRRVIGRRGLNVWLVGRGVCLGWN</sequence>
<name>A0A1D2J5H6_PARBR</name>
<dbReference type="VEuPathDB" id="FungiDB:PADG_05838"/>
<evidence type="ECO:0000256" key="10">
    <source>
        <dbReference type="ARBA" id="ARBA00038466"/>
    </source>
</evidence>
<comment type="caution">
    <text evidence="13">The sequence shown here is derived from an EMBL/GenBank/DDBJ whole genome shotgun (WGS) entry which is preliminary data.</text>
</comment>
<evidence type="ECO:0000256" key="4">
    <source>
        <dbReference type="ARBA" id="ARBA00022676"/>
    </source>
</evidence>
<feature type="transmembrane region" description="Helical" evidence="11">
    <location>
        <begin position="349"/>
        <end position="368"/>
    </location>
</feature>
<keyword evidence="8 11" id="KW-1133">Transmembrane helix</keyword>
<feature type="transmembrane region" description="Helical" evidence="11">
    <location>
        <begin position="209"/>
        <end position="235"/>
    </location>
</feature>
<evidence type="ECO:0000256" key="12">
    <source>
        <dbReference type="SAM" id="SignalP"/>
    </source>
</evidence>
<evidence type="ECO:0000256" key="8">
    <source>
        <dbReference type="ARBA" id="ARBA00022989"/>
    </source>
</evidence>
<dbReference type="PANTHER" id="PTHR22760:SF3">
    <property type="entry name" value="GPI MANNOSYLTRANSFERASE 4"/>
    <property type="match status" value="1"/>
</dbReference>
<evidence type="ECO:0000256" key="9">
    <source>
        <dbReference type="ARBA" id="ARBA00023136"/>
    </source>
</evidence>
<comment type="pathway">
    <text evidence="2">Glycolipid biosynthesis; glycosylphosphatidylinositol-anchor biosynthesis.</text>
</comment>
<proteinExistence type="inferred from homology"/>
<dbReference type="GO" id="GO:0000026">
    <property type="term" value="F:alpha-1,2-mannosyltransferase activity"/>
    <property type="evidence" value="ECO:0007669"/>
    <property type="project" value="TreeGrafter"/>
</dbReference>
<gene>
    <name evidence="13" type="ORF">ACO22_07157</name>
</gene>
<keyword evidence="6 11" id="KW-0812">Transmembrane</keyword>
<protein>
    <recommendedName>
        <fullName evidence="11">Mannosyltransferase</fullName>
        <ecNumber evidence="11">2.4.1.-</ecNumber>
    </recommendedName>
</protein>
<evidence type="ECO:0000256" key="11">
    <source>
        <dbReference type="RuleBase" id="RU363075"/>
    </source>
</evidence>
<dbReference type="InterPro" id="IPR005599">
    <property type="entry name" value="GPI_mannosylTrfase"/>
</dbReference>
<feature type="transmembrane region" description="Helical" evidence="11">
    <location>
        <begin position="169"/>
        <end position="189"/>
    </location>
</feature>
<keyword evidence="3" id="KW-0337">GPI-anchor biosynthesis</keyword>
<comment type="similarity">
    <text evidence="10">Belongs to the glycosyltransferase 22 family. PIGZ subfamily.</text>
</comment>
<dbReference type="VEuPathDB" id="FungiDB:PABG_05523"/>
<keyword evidence="9 11" id="KW-0472">Membrane</keyword>
<keyword evidence="12" id="KW-0732">Signal</keyword>
<evidence type="ECO:0000256" key="7">
    <source>
        <dbReference type="ARBA" id="ARBA00022824"/>
    </source>
</evidence>
<reference evidence="13 14" key="1">
    <citation type="submission" date="2016-06" db="EMBL/GenBank/DDBJ databases">
        <authorList>
            <person name="Kjaerup R.B."/>
            <person name="Dalgaard T.S."/>
            <person name="Juul-Madsen H.R."/>
        </authorList>
    </citation>
    <scope>NUCLEOTIDE SEQUENCE [LARGE SCALE GENOMIC DNA]</scope>
    <source>
        <strain evidence="13 14">Pb300</strain>
    </source>
</reference>
<dbReference type="PANTHER" id="PTHR22760">
    <property type="entry name" value="GLYCOSYLTRANSFERASE"/>
    <property type="match status" value="1"/>
</dbReference>